<keyword evidence="1" id="KW-0479">Metal-binding</keyword>
<accession>A0A6V7KMW1</accession>
<dbReference type="InterPro" id="IPR036875">
    <property type="entry name" value="Znf_CCHC_sf"/>
</dbReference>
<protein>
    <recommendedName>
        <fullName evidence="2">CCHC-type domain-containing protein</fullName>
    </recommendedName>
</protein>
<dbReference type="GO" id="GO:0003676">
    <property type="term" value="F:nucleic acid binding"/>
    <property type="evidence" value="ECO:0007669"/>
    <property type="project" value="InterPro"/>
</dbReference>
<proteinExistence type="predicted"/>
<dbReference type="InterPro" id="IPR001878">
    <property type="entry name" value="Znf_CCHC"/>
</dbReference>
<sequence>MLETTSHWLREALKPLKCFKFWNYGHIGSKCTSEVGRSKLCMKCCKEGHKAADCSAQQPHCILCQANGKKEIQHMQGTKDCPVFLKAQRTLARKGR</sequence>
<evidence type="ECO:0000259" key="2">
    <source>
        <dbReference type="PROSITE" id="PS50158"/>
    </source>
</evidence>
<dbReference type="Gene3D" id="4.10.60.10">
    <property type="entry name" value="Zinc finger, CCHC-type"/>
    <property type="match status" value="1"/>
</dbReference>
<dbReference type="SUPFAM" id="SSF57756">
    <property type="entry name" value="Retrovirus zinc finger-like domains"/>
    <property type="match status" value="1"/>
</dbReference>
<evidence type="ECO:0000256" key="1">
    <source>
        <dbReference type="PROSITE-ProRule" id="PRU00047"/>
    </source>
</evidence>
<organism evidence="3">
    <name type="scientific">Bracon brevicornis</name>
    <dbReference type="NCBI Taxonomy" id="1563983"/>
    <lineage>
        <taxon>Eukaryota</taxon>
        <taxon>Metazoa</taxon>
        <taxon>Ecdysozoa</taxon>
        <taxon>Arthropoda</taxon>
        <taxon>Hexapoda</taxon>
        <taxon>Insecta</taxon>
        <taxon>Pterygota</taxon>
        <taxon>Neoptera</taxon>
        <taxon>Endopterygota</taxon>
        <taxon>Hymenoptera</taxon>
        <taxon>Apocrita</taxon>
        <taxon>Ichneumonoidea</taxon>
        <taxon>Braconidae</taxon>
        <taxon>Braconinae</taxon>
        <taxon>Bracon</taxon>
    </lineage>
</organism>
<keyword evidence="1" id="KW-0862">Zinc</keyword>
<gene>
    <name evidence="3" type="ORF">BBRV_LOCUS83449</name>
</gene>
<dbReference type="AlphaFoldDB" id="A0A6V7KMW1"/>
<name>A0A6V7KMW1_9HYME</name>
<reference evidence="3" key="1">
    <citation type="submission" date="2020-07" db="EMBL/GenBank/DDBJ databases">
        <authorList>
            <person name="Ferguson B K."/>
        </authorList>
    </citation>
    <scope>NUCLEOTIDE SEQUENCE</scope>
    <source>
        <strain evidence="3">L06</strain>
    </source>
</reference>
<dbReference type="PROSITE" id="PS50158">
    <property type="entry name" value="ZF_CCHC"/>
    <property type="match status" value="1"/>
</dbReference>
<dbReference type="GO" id="GO:0008270">
    <property type="term" value="F:zinc ion binding"/>
    <property type="evidence" value="ECO:0007669"/>
    <property type="project" value="UniProtKB-KW"/>
</dbReference>
<evidence type="ECO:0000313" key="3">
    <source>
        <dbReference type="EMBL" id="CAD1565273.1"/>
    </source>
</evidence>
<dbReference type="EMBL" id="CADCXW020000158">
    <property type="protein sequence ID" value="CAD1565273.1"/>
    <property type="molecule type" value="Genomic_DNA"/>
</dbReference>
<keyword evidence="1" id="KW-0863">Zinc-finger</keyword>
<feature type="domain" description="CCHC-type" evidence="2">
    <location>
        <begin position="41"/>
        <end position="54"/>
    </location>
</feature>